<evidence type="ECO:0000256" key="2">
    <source>
        <dbReference type="SAM" id="Phobius"/>
    </source>
</evidence>
<feature type="compositionally biased region" description="Basic and acidic residues" evidence="1">
    <location>
        <begin position="77"/>
        <end position="86"/>
    </location>
</feature>
<dbReference type="OrthoDB" id="5141738at2759"/>
<sequence>MLKSGRKSGHATNLVVPHVLFGVLALMSGLLVLLLPETRDVTVPETLSEAASRRKPIKKKKEEDKEYEMTKLMNESGGKDSRRKEGPGLIVQPRELLTQDKGLMNVTESGNRGDIPAENQQVSKVATNQEPSRE</sequence>
<name>A0A4Y2LKC1_ARAVE</name>
<evidence type="ECO:0000313" key="4">
    <source>
        <dbReference type="Proteomes" id="UP000499080"/>
    </source>
</evidence>
<comment type="caution">
    <text evidence="3">The sequence shown here is derived from an EMBL/GenBank/DDBJ whole genome shotgun (WGS) entry which is preliminary data.</text>
</comment>
<dbReference type="EMBL" id="BGPR01005960">
    <property type="protein sequence ID" value="GBN14879.1"/>
    <property type="molecule type" value="Genomic_DNA"/>
</dbReference>
<evidence type="ECO:0000313" key="3">
    <source>
        <dbReference type="EMBL" id="GBN14879.1"/>
    </source>
</evidence>
<reference evidence="3 4" key="1">
    <citation type="journal article" date="2019" name="Sci. Rep.">
        <title>Orb-weaving spider Araneus ventricosus genome elucidates the spidroin gene catalogue.</title>
        <authorList>
            <person name="Kono N."/>
            <person name="Nakamura H."/>
            <person name="Ohtoshi R."/>
            <person name="Moran D.A.P."/>
            <person name="Shinohara A."/>
            <person name="Yoshida Y."/>
            <person name="Fujiwara M."/>
            <person name="Mori M."/>
            <person name="Tomita M."/>
            <person name="Arakawa K."/>
        </authorList>
    </citation>
    <scope>NUCLEOTIDE SEQUENCE [LARGE SCALE GENOMIC DNA]</scope>
</reference>
<evidence type="ECO:0000256" key="1">
    <source>
        <dbReference type="SAM" id="MobiDB-lite"/>
    </source>
</evidence>
<dbReference type="Proteomes" id="UP000499080">
    <property type="component" value="Unassembled WGS sequence"/>
</dbReference>
<gene>
    <name evidence="3" type="ORF">AVEN_207300_1</name>
</gene>
<keyword evidence="2" id="KW-0812">Transmembrane</keyword>
<protein>
    <submittedName>
        <fullName evidence="3">Uncharacterized protein</fullName>
    </submittedName>
</protein>
<feature type="region of interest" description="Disordered" evidence="1">
    <location>
        <begin position="45"/>
        <end position="134"/>
    </location>
</feature>
<feature type="transmembrane region" description="Helical" evidence="2">
    <location>
        <begin position="12"/>
        <end position="35"/>
    </location>
</feature>
<organism evidence="3 4">
    <name type="scientific">Araneus ventricosus</name>
    <name type="common">Orbweaver spider</name>
    <name type="synonym">Epeira ventricosa</name>
    <dbReference type="NCBI Taxonomy" id="182803"/>
    <lineage>
        <taxon>Eukaryota</taxon>
        <taxon>Metazoa</taxon>
        <taxon>Ecdysozoa</taxon>
        <taxon>Arthropoda</taxon>
        <taxon>Chelicerata</taxon>
        <taxon>Arachnida</taxon>
        <taxon>Araneae</taxon>
        <taxon>Araneomorphae</taxon>
        <taxon>Entelegynae</taxon>
        <taxon>Araneoidea</taxon>
        <taxon>Araneidae</taxon>
        <taxon>Araneus</taxon>
    </lineage>
</organism>
<dbReference type="AlphaFoldDB" id="A0A4Y2LKC1"/>
<keyword evidence="4" id="KW-1185">Reference proteome</keyword>
<feature type="compositionally biased region" description="Basic and acidic residues" evidence="1">
    <location>
        <begin position="60"/>
        <end position="69"/>
    </location>
</feature>
<proteinExistence type="predicted"/>
<keyword evidence="2" id="KW-0472">Membrane</keyword>
<keyword evidence="2" id="KW-1133">Transmembrane helix</keyword>
<accession>A0A4Y2LKC1</accession>
<feature type="compositionally biased region" description="Polar residues" evidence="1">
    <location>
        <begin position="118"/>
        <end position="134"/>
    </location>
</feature>